<dbReference type="VEuPathDB" id="MicrosporidiaDB:M153_11010002748"/>
<dbReference type="InterPro" id="IPR018061">
    <property type="entry name" value="Retropepsins"/>
</dbReference>
<proteinExistence type="predicted"/>
<dbReference type="OrthoDB" id="6420822at2759"/>
<evidence type="ECO:0000259" key="2">
    <source>
        <dbReference type="PROSITE" id="PS50175"/>
    </source>
</evidence>
<evidence type="ECO:0000313" key="4">
    <source>
        <dbReference type="Proteomes" id="UP000051530"/>
    </source>
</evidence>
<comment type="caution">
    <text evidence="3">The sequence shown here is derived from an EMBL/GenBank/DDBJ whole genome shotgun (WGS) entry which is preliminary data.</text>
</comment>
<evidence type="ECO:0000256" key="1">
    <source>
        <dbReference type="ARBA" id="ARBA00022801"/>
    </source>
</evidence>
<dbReference type="SUPFAM" id="SSF50630">
    <property type="entry name" value="Acid proteases"/>
    <property type="match status" value="1"/>
</dbReference>
<gene>
    <name evidence="3" type="ORF">M153_11010002748</name>
</gene>
<accession>A0A0R0LVT2</accession>
<dbReference type="AlphaFoldDB" id="A0A0R0LVT2"/>
<dbReference type="GO" id="GO:0004190">
    <property type="term" value="F:aspartic-type endopeptidase activity"/>
    <property type="evidence" value="ECO:0007669"/>
    <property type="project" value="InterPro"/>
</dbReference>
<dbReference type="InterPro" id="IPR001995">
    <property type="entry name" value="Peptidase_A2_cat"/>
</dbReference>
<dbReference type="Pfam" id="PF00077">
    <property type="entry name" value="RVP"/>
    <property type="match status" value="1"/>
</dbReference>
<dbReference type="InterPro" id="IPR021109">
    <property type="entry name" value="Peptidase_aspartic_dom_sf"/>
</dbReference>
<evidence type="ECO:0000313" key="3">
    <source>
        <dbReference type="EMBL" id="KRH93320.1"/>
    </source>
</evidence>
<reference evidence="3 4" key="1">
    <citation type="submission" date="2015-07" db="EMBL/GenBank/DDBJ databases">
        <title>The genome of Pseudoloma neurophilia, a relevant intracellular parasite of the zebrafish.</title>
        <authorList>
            <person name="Ndikumana S."/>
            <person name="Pelin A."/>
            <person name="Sanders J."/>
            <person name="Corradi N."/>
        </authorList>
    </citation>
    <scope>NUCLEOTIDE SEQUENCE [LARGE SCALE GENOMIC DNA]</scope>
    <source>
        <strain evidence="3 4">MK1</strain>
    </source>
</reference>
<protein>
    <submittedName>
        <fullName evidence="3">Putative transposable element</fullName>
    </submittedName>
</protein>
<name>A0A0R0LVT2_9MICR</name>
<dbReference type="GO" id="GO:0006508">
    <property type="term" value="P:proteolysis"/>
    <property type="evidence" value="ECO:0007669"/>
    <property type="project" value="InterPro"/>
</dbReference>
<dbReference type="Proteomes" id="UP000051530">
    <property type="component" value="Unassembled WGS sequence"/>
</dbReference>
<organism evidence="3 4">
    <name type="scientific">Pseudoloma neurophilia</name>
    <dbReference type="NCBI Taxonomy" id="146866"/>
    <lineage>
        <taxon>Eukaryota</taxon>
        <taxon>Fungi</taxon>
        <taxon>Fungi incertae sedis</taxon>
        <taxon>Microsporidia</taxon>
        <taxon>Pseudoloma</taxon>
    </lineage>
</organism>
<dbReference type="EMBL" id="LGUB01000388">
    <property type="protein sequence ID" value="KRH93320.1"/>
    <property type="molecule type" value="Genomic_DNA"/>
</dbReference>
<sequence>MIDTGADISVVKLKIILPYDNKRQNIDIRSACGTKISALGRSDKGILEIEKHKMCFSPLIIDTKLDCVIIGVDMIQSNPHLLINRLRLIQATQLNKIEAVSETSQIILDDFEEYKNIFKKEIDNTTTCNMIEHLIELTDYKPTFCKPARIPLHVRKK</sequence>
<keyword evidence="4" id="KW-1185">Reference proteome</keyword>
<feature type="domain" description="Peptidase A2" evidence="2">
    <location>
        <begin position="1"/>
        <end position="12"/>
    </location>
</feature>
<keyword evidence="1" id="KW-0378">Hydrolase</keyword>
<dbReference type="Gene3D" id="2.40.70.10">
    <property type="entry name" value="Acid Proteases"/>
    <property type="match status" value="1"/>
</dbReference>
<dbReference type="PROSITE" id="PS50175">
    <property type="entry name" value="ASP_PROT_RETROV"/>
    <property type="match status" value="1"/>
</dbReference>